<reference evidence="1" key="1">
    <citation type="submission" date="2022-04" db="EMBL/GenBank/DDBJ databases">
        <title>Hymenobacter sp. isolated from the air.</title>
        <authorList>
            <person name="Won M."/>
            <person name="Lee C.-M."/>
            <person name="Woen H.-Y."/>
            <person name="Kwon S.-W."/>
        </authorList>
    </citation>
    <scope>NUCLEOTIDE SEQUENCE</scope>
    <source>
        <strain evidence="1">5420S-77</strain>
        <plasmid evidence="1">unnamed4</plasmid>
    </source>
</reference>
<geneLocation type="plasmid" evidence="1 2">
    <name>unnamed4</name>
</geneLocation>
<keyword evidence="2" id="KW-1185">Reference proteome</keyword>
<dbReference type="RefSeq" id="WP_245127109.1">
    <property type="nucleotide sequence ID" value="NZ_CP095065.1"/>
</dbReference>
<name>A0ABY4GEN5_9BACT</name>
<accession>A0ABY4GEN5</accession>
<dbReference type="Proteomes" id="UP000830401">
    <property type="component" value="Plasmid unnamed4"/>
</dbReference>
<organism evidence="1 2">
    <name type="scientific">Hymenobacter volaticus</name>
    <dbReference type="NCBI Taxonomy" id="2932254"/>
    <lineage>
        <taxon>Bacteria</taxon>
        <taxon>Pseudomonadati</taxon>
        <taxon>Bacteroidota</taxon>
        <taxon>Cytophagia</taxon>
        <taxon>Cytophagales</taxon>
        <taxon>Hymenobacteraceae</taxon>
        <taxon>Hymenobacter</taxon>
    </lineage>
</organism>
<dbReference type="EMBL" id="CP095065">
    <property type="protein sequence ID" value="UOQ69359.1"/>
    <property type="molecule type" value="Genomic_DNA"/>
</dbReference>
<proteinExistence type="predicted"/>
<evidence type="ECO:0000313" key="2">
    <source>
        <dbReference type="Proteomes" id="UP000830401"/>
    </source>
</evidence>
<sequence>MNSFTPVPTYLLLKLCSYDEQPLVVVHVVLAWHQALLSLPLLGRVDLAVPDLGSRRLVLLSIKPAPEEHSPVSSYSTRQTGLDVGLGGSYQWI</sequence>
<protein>
    <submittedName>
        <fullName evidence="1">Uncharacterized protein</fullName>
    </submittedName>
</protein>
<evidence type="ECO:0000313" key="1">
    <source>
        <dbReference type="EMBL" id="UOQ69359.1"/>
    </source>
</evidence>
<gene>
    <name evidence="1" type="ORF">MUN86_27070</name>
</gene>
<keyword evidence="1" id="KW-0614">Plasmid</keyword>